<organism evidence="2 3">
    <name type="scientific">Albula glossodonta</name>
    <name type="common">roundjaw bonefish</name>
    <dbReference type="NCBI Taxonomy" id="121402"/>
    <lineage>
        <taxon>Eukaryota</taxon>
        <taxon>Metazoa</taxon>
        <taxon>Chordata</taxon>
        <taxon>Craniata</taxon>
        <taxon>Vertebrata</taxon>
        <taxon>Euteleostomi</taxon>
        <taxon>Actinopterygii</taxon>
        <taxon>Neopterygii</taxon>
        <taxon>Teleostei</taxon>
        <taxon>Albuliformes</taxon>
        <taxon>Albulidae</taxon>
        <taxon>Albula</taxon>
    </lineage>
</organism>
<comment type="caution">
    <text evidence="2">The sequence shown here is derived from an EMBL/GenBank/DDBJ whole genome shotgun (WGS) entry which is preliminary data.</text>
</comment>
<evidence type="ECO:0000313" key="3">
    <source>
        <dbReference type="Proteomes" id="UP000824540"/>
    </source>
</evidence>
<dbReference type="GO" id="GO:0007094">
    <property type="term" value="P:mitotic spindle assembly checkpoint signaling"/>
    <property type="evidence" value="ECO:0007669"/>
    <property type="project" value="TreeGrafter"/>
</dbReference>
<dbReference type="GO" id="GO:0000070">
    <property type="term" value="P:mitotic sister chromatid segregation"/>
    <property type="evidence" value="ECO:0007669"/>
    <property type="project" value="TreeGrafter"/>
</dbReference>
<dbReference type="GO" id="GO:0031267">
    <property type="term" value="F:small GTPase binding"/>
    <property type="evidence" value="ECO:0007669"/>
    <property type="project" value="TreeGrafter"/>
</dbReference>
<accession>A0A8T2MIX4</accession>
<gene>
    <name evidence="2" type="ORF">JZ751_015373</name>
</gene>
<dbReference type="InterPro" id="IPR055404">
    <property type="entry name" value="ARM_KNTC1_2nd"/>
</dbReference>
<sequence length="393" mass="44928">MAVLGCMTDSDLVVDAVLEIMYKAVVPWSEVVEDLVQQHLEKEHPKQKLLRESYRLMEIKKLLRGYGIRTFNLANNYQIMTLLRYMLKQEVPSSLEDALKLAQAYRLPTSQIYFLYFIQLHKQHQMVVAQVMVETLKFLQRIQKDNAFKSIQCENNQKMFEAIAHLQEDFDIFLTPEDYEDVDLRAQFQEQHITAYENTRARGGAPGRHNGAALLVANDADGKMKTISTEAGLHRLARQLQRSEQQLWADLALRALGVGKVEKALKICSELYQHHYNAHTGRVLFRAAQKLCQMLEENVPMVLPEGLNLPAVIHQLACQAATVCHQGALKLRSTQVSVLIHTLRHTELHLSLCTDLLLDCVELCKSTRFAVDVYRQCQIDDYGFTTKVPPIPS</sequence>
<dbReference type="PANTHER" id="PTHR15688">
    <property type="entry name" value="KINETOCHORE-ASSOCIATED PROTEIN 1"/>
    <property type="match status" value="1"/>
</dbReference>
<dbReference type="Proteomes" id="UP000824540">
    <property type="component" value="Unassembled WGS sequence"/>
</dbReference>
<dbReference type="Pfam" id="PF24516">
    <property type="entry name" value="ARM_KNTC1_2nd"/>
    <property type="match status" value="1"/>
</dbReference>
<dbReference type="OrthoDB" id="343783at2759"/>
<dbReference type="PANTHER" id="PTHR15688:SF1">
    <property type="entry name" value="KINETOCHORE-ASSOCIATED PROTEIN 1"/>
    <property type="match status" value="1"/>
</dbReference>
<evidence type="ECO:0000259" key="1">
    <source>
        <dbReference type="Pfam" id="PF24516"/>
    </source>
</evidence>
<keyword evidence="3" id="KW-1185">Reference proteome</keyword>
<dbReference type="EMBL" id="JAFBMS010002427">
    <property type="protein sequence ID" value="KAG9328289.1"/>
    <property type="molecule type" value="Genomic_DNA"/>
</dbReference>
<dbReference type="GO" id="GO:1990423">
    <property type="term" value="C:RZZ complex"/>
    <property type="evidence" value="ECO:0007669"/>
    <property type="project" value="TreeGrafter"/>
</dbReference>
<dbReference type="GO" id="GO:0005737">
    <property type="term" value="C:cytoplasm"/>
    <property type="evidence" value="ECO:0007669"/>
    <property type="project" value="TreeGrafter"/>
</dbReference>
<protein>
    <recommendedName>
        <fullName evidence="1">KNTC1 second ARM-repeats domain-containing protein</fullName>
    </recommendedName>
</protein>
<proteinExistence type="predicted"/>
<dbReference type="GO" id="GO:1903394">
    <property type="term" value="P:protein localization to kinetochore involved in kinetochore assembly"/>
    <property type="evidence" value="ECO:0007669"/>
    <property type="project" value="TreeGrafter"/>
</dbReference>
<feature type="domain" description="KNTC1 second ARM-repeats" evidence="1">
    <location>
        <begin position="1"/>
        <end position="126"/>
    </location>
</feature>
<dbReference type="GO" id="GO:0005828">
    <property type="term" value="C:kinetochore microtubule"/>
    <property type="evidence" value="ECO:0007669"/>
    <property type="project" value="TreeGrafter"/>
</dbReference>
<evidence type="ECO:0000313" key="2">
    <source>
        <dbReference type="EMBL" id="KAG9328289.1"/>
    </source>
</evidence>
<reference evidence="2" key="1">
    <citation type="thesis" date="2021" institute="BYU ScholarsArchive" country="Provo, UT, USA">
        <title>Applications of and Algorithms for Genome Assembly and Genomic Analyses with an Emphasis on Marine Teleosts.</title>
        <authorList>
            <person name="Pickett B.D."/>
        </authorList>
    </citation>
    <scope>NUCLEOTIDE SEQUENCE</scope>
    <source>
        <strain evidence="2">HI-2016</strain>
    </source>
</reference>
<dbReference type="InterPro" id="IPR052802">
    <property type="entry name" value="KNTC1"/>
</dbReference>
<dbReference type="AlphaFoldDB" id="A0A8T2MIX4"/>
<name>A0A8T2MIX4_9TELE</name>